<keyword evidence="4" id="KW-0686">Riboflavin biosynthesis</keyword>
<evidence type="ECO:0000313" key="8">
    <source>
        <dbReference type="Proteomes" id="UP000199110"/>
    </source>
</evidence>
<evidence type="ECO:0000256" key="2">
    <source>
        <dbReference type="ARBA" id="ARBA00007424"/>
    </source>
</evidence>
<dbReference type="Pfam" id="PF00885">
    <property type="entry name" value="DMRL_synthase"/>
    <property type="match status" value="1"/>
</dbReference>
<accession>A0A1I3MGE8</accession>
<dbReference type="EMBL" id="FORA01000002">
    <property type="protein sequence ID" value="SFI96057.1"/>
    <property type="molecule type" value="Genomic_DNA"/>
</dbReference>
<evidence type="ECO:0000256" key="6">
    <source>
        <dbReference type="ARBA" id="ARBA00048785"/>
    </source>
</evidence>
<keyword evidence="5" id="KW-0808">Transferase</keyword>
<dbReference type="Gene3D" id="3.40.50.960">
    <property type="entry name" value="Lumazine/riboflavin synthase"/>
    <property type="match status" value="1"/>
</dbReference>
<protein>
    <recommendedName>
        <fullName evidence="3">6,7-dimethyl-8-ribityllumazine synthase</fullName>
        <ecNumber evidence="3">2.5.1.78</ecNumber>
    </recommendedName>
</protein>
<comment type="pathway">
    <text evidence="1">Cofactor biosynthesis; riboflavin biosynthesis; riboflavin from 2-hydroxy-3-oxobutyl phosphate and 5-amino-6-(D-ribitylamino)uracil: step 1/2.</text>
</comment>
<dbReference type="PANTHER" id="PTHR21058:SF0">
    <property type="entry name" value="6,7-DIMETHYL-8-RIBITYLLUMAZINE SYNTHASE"/>
    <property type="match status" value="1"/>
</dbReference>
<dbReference type="AlphaFoldDB" id="A0A1I3MGE8"/>
<evidence type="ECO:0000313" key="7">
    <source>
        <dbReference type="EMBL" id="SFI96057.1"/>
    </source>
</evidence>
<comment type="similarity">
    <text evidence="2">Belongs to the DMRL synthase family.</text>
</comment>
<evidence type="ECO:0000256" key="1">
    <source>
        <dbReference type="ARBA" id="ARBA00004917"/>
    </source>
</evidence>
<dbReference type="NCBIfam" id="NF000814">
    <property type="entry name" value="PRK00061.2-2"/>
    <property type="match status" value="1"/>
</dbReference>
<dbReference type="SUPFAM" id="SSF52121">
    <property type="entry name" value="Lumazine synthase"/>
    <property type="match status" value="1"/>
</dbReference>
<dbReference type="InterPro" id="IPR034964">
    <property type="entry name" value="LS"/>
</dbReference>
<dbReference type="UniPathway" id="UPA00275">
    <property type="reaction ID" value="UER00404"/>
</dbReference>
<proteinExistence type="inferred from homology"/>
<reference evidence="7 8" key="1">
    <citation type="submission" date="2016-10" db="EMBL/GenBank/DDBJ databases">
        <authorList>
            <person name="de Groot N.N."/>
        </authorList>
    </citation>
    <scope>NUCLEOTIDE SEQUENCE [LARGE SCALE GENOMIC DNA]</scope>
    <source>
        <strain evidence="7 8">DSM 19073</strain>
    </source>
</reference>
<dbReference type="PANTHER" id="PTHR21058">
    <property type="entry name" value="6,7-DIMETHYL-8-RIBITYLLUMAZINE SYNTHASE DMRL SYNTHASE LUMAZINE SYNTHASE"/>
    <property type="match status" value="1"/>
</dbReference>
<evidence type="ECO:0000256" key="4">
    <source>
        <dbReference type="ARBA" id="ARBA00022619"/>
    </source>
</evidence>
<evidence type="ECO:0000256" key="5">
    <source>
        <dbReference type="ARBA" id="ARBA00022679"/>
    </source>
</evidence>
<dbReference type="GO" id="GO:0005829">
    <property type="term" value="C:cytosol"/>
    <property type="evidence" value="ECO:0007669"/>
    <property type="project" value="TreeGrafter"/>
</dbReference>
<comment type="catalytic activity">
    <reaction evidence="6">
        <text>(2S)-2-hydroxy-3-oxobutyl phosphate + 5-amino-6-(D-ribitylamino)uracil = 6,7-dimethyl-8-(1-D-ribityl)lumazine + phosphate + 2 H2O + H(+)</text>
        <dbReference type="Rhea" id="RHEA:26152"/>
        <dbReference type="ChEBI" id="CHEBI:15377"/>
        <dbReference type="ChEBI" id="CHEBI:15378"/>
        <dbReference type="ChEBI" id="CHEBI:15934"/>
        <dbReference type="ChEBI" id="CHEBI:43474"/>
        <dbReference type="ChEBI" id="CHEBI:58201"/>
        <dbReference type="ChEBI" id="CHEBI:58830"/>
        <dbReference type="EC" id="2.5.1.78"/>
    </reaction>
</comment>
<sequence length="181" mass="18666">MAGHSDNVLALPSFDKAPKVLIVIAPYYGAISAAQLASARKVLEAAGATHETVEMPGSLEIPTAIGIAHRQADFDGYVALGCVIRGRTSHYDVVVNESARAIATLGLAGACIGNGIITVENMEQAEERADAERLDTAGGAAAAALHLIALQRGMKKAESGIGFKPGSFHYDAAEKKGPTVA</sequence>
<gene>
    <name evidence="7" type="ORF">SAMN04488095_1841</name>
</gene>
<evidence type="ECO:0000256" key="3">
    <source>
        <dbReference type="ARBA" id="ARBA00012664"/>
    </source>
</evidence>
<dbReference type="EC" id="2.5.1.78" evidence="3"/>
<dbReference type="InterPro" id="IPR002180">
    <property type="entry name" value="LS/RS"/>
</dbReference>
<dbReference type="RefSeq" id="WP_092779503.1">
    <property type="nucleotide sequence ID" value="NZ_FORA01000002.1"/>
</dbReference>
<dbReference type="GO" id="GO:0009231">
    <property type="term" value="P:riboflavin biosynthetic process"/>
    <property type="evidence" value="ECO:0007669"/>
    <property type="project" value="UniProtKB-UniPathway"/>
</dbReference>
<organism evidence="7 8">
    <name type="scientific">Jannaschia pohangensis</name>
    <dbReference type="NCBI Taxonomy" id="390807"/>
    <lineage>
        <taxon>Bacteria</taxon>
        <taxon>Pseudomonadati</taxon>
        <taxon>Pseudomonadota</taxon>
        <taxon>Alphaproteobacteria</taxon>
        <taxon>Rhodobacterales</taxon>
        <taxon>Roseobacteraceae</taxon>
        <taxon>Jannaschia</taxon>
    </lineage>
</organism>
<dbReference type="GO" id="GO:0000906">
    <property type="term" value="F:6,7-dimethyl-8-ribityllumazine synthase activity"/>
    <property type="evidence" value="ECO:0007669"/>
    <property type="project" value="UniProtKB-EC"/>
</dbReference>
<name>A0A1I3MGE8_9RHOB</name>
<dbReference type="Proteomes" id="UP000199110">
    <property type="component" value="Unassembled WGS sequence"/>
</dbReference>
<dbReference type="CDD" id="cd09209">
    <property type="entry name" value="Lumazine_synthase-I"/>
    <property type="match status" value="1"/>
</dbReference>
<dbReference type="STRING" id="390807.SAMN04488095_1841"/>
<dbReference type="InterPro" id="IPR036467">
    <property type="entry name" value="LS/RS_sf"/>
</dbReference>
<dbReference type="GO" id="GO:0009349">
    <property type="term" value="C:riboflavin synthase complex"/>
    <property type="evidence" value="ECO:0007669"/>
    <property type="project" value="InterPro"/>
</dbReference>
<dbReference type="OrthoDB" id="9809709at2"/>
<keyword evidence="8" id="KW-1185">Reference proteome</keyword>